<evidence type="ECO:0000313" key="3">
    <source>
        <dbReference type="Proteomes" id="UP001107961"/>
    </source>
</evidence>
<dbReference type="InterPro" id="IPR047798">
    <property type="entry name" value="BPSS1780-like"/>
</dbReference>
<keyword evidence="1" id="KW-0812">Transmembrane</keyword>
<evidence type="ECO:0000313" key="2">
    <source>
        <dbReference type="EMBL" id="MCE7510075.1"/>
    </source>
</evidence>
<keyword evidence="3" id="KW-1185">Reference proteome</keyword>
<keyword evidence="1" id="KW-1133">Transmembrane helix</keyword>
<dbReference type="AlphaFoldDB" id="A0A9Q3ZDZ4"/>
<feature type="transmembrane region" description="Helical" evidence="1">
    <location>
        <begin position="122"/>
        <end position="148"/>
    </location>
</feature>
<dbReference type="GeneID" id="94687938"/>
<protein>
    <submittedName>
        <fullName evidence="2">DUF2189 domain-containing protein</fullName>
    </submittedName>
</protein>
<feature type="transmembrane region" description="Helical" evidence="1">
    <location>
        <begin position="224"/>
        <end position="252"/>
    </location>
</feature>
<sequence>MESNNPYQGPSADVLVTQAGSGTVGQAQKRPVGNGGVWWAQAWQIVRQNKLMWALATFVFLLIFMAIGLITAFIPFIGTFIPTLFAPVFVVGLYFIAHRVREQNTFSFGDLFVGFSNQTGPLFMAGLAQIVAMLVFFVLIGILGALFFGSELMMMFSSFADPYAAPMMNPAFGIAKMILFGLVSLLLIIPYMAAIWFQVPLVFFGQRNAFAAMVESFTAVFRNFLAMLWYGIIGFLIFLVLGIAAAIIVGVITGVLGQGVISGILMFVFGVVMLLVMLVLMALYSATIYCSFRDIFELGEAAPRQPASV</sequence>
<feature type="transmembrane region" description="Helical" evidence="1">
    <location>
        <begin position="51"/>
        <end position="74"/>
    </location>
</feature>
<feature type="transmembrane region" description="Helical" evidence="1">
    <location>
        <begin position="80"/>
        <end position="97"/>
    </location>
</feature>
<feature type="transmembrane region" description="Helical" evidence="1">
    <location>
        <begin position="177"/>
        <end position="203"/>
    </location>
</feature>
<comment type="caution">
    <text evidence="2">The sequence shown here is derived from an EMBL/GenBank/DDBJ whole genome shotgun (WGS) entry which is preliminary data.</text>
</comment>
<reference evidence="2" key="1">
    <citation type="submission" date="2022-01" db="EMBL/GenBank/DDBJ databases">
        <authorList>
            <person name="Karlyshev A.V."/>
            <person name="Jaspars M."/>
        </authorList>
    </citation>
    <scope>NUCLEOTIDE SEQUENCE</scope>
    <source>
        <strain evidence="2">AGSA3-2</strain>
    </source>
</reference>
<dbReference type="EMBL" id="JAJVKT010000020">
    <property type="protein sequence ID" value="MCE7510075.1"/>
    <property type="molecule type" value="Genomic_DNA"/>
</dbReference>
<dbReference type="InterPro" id="IPR018692">
    <property type="entry name" value="DUF2189"/>
</dbReference>
<dbReference type="Proteomes" id="UP001107961">
    <property type="component" value="Unassembled WGS sequence"/>
</dbReference>
<dbReference type="NCBIfam" id="NF041043">
    <property type="entry name" value="BPSS1780_fam"/>
    <property type="match status" value="1"/>
</dbReference>
<evidence type="ECO:0000256" key="1">
    <source>
        <dbReference type="SAM" id="Phobius"/>
    </source>
</evidence>
<name>A0A9Q3ZDZ4_9GAMM</name>
<accession>A0A9Q3ZDZ4</accession>
<proteinExistence type="predicted"/>
<gene>
    <name evidence="2" type="ORF">LZG35_15665</name>
</gene>
<feature type="transmembrane region" description="Helical" evidence="1">
    <location>
        <begin position="264"/>
        <end position="284"/>
    </location>
</feature>
<organism evidence="2 3">
    <name type="scientific">Alloalcanivorax xenomutans</name>
    <dbReference type="NCBI Taxonomy" id="1094342"/>
    <lineage>
        <taxon>Bacteria</taxon>
        <taxon>Pseudomonadati</taxon>
        <taxon>Pseudomonadota</taxon>
        <taxon>Gammaproteobacteria</taxon>
        <taxon>Oceanospirillales</taxon>
        <taxon>Alcanivoracaceae</taxon>
        <taxon>Alloalcanivorax</taxon>
    </lineage>
</organism>
<dbReference type="RefSeq" id="WP_022996268.1">
    <property type="nucleotide sequence ID" value="NZ_CP102389.1"/>
</dbReference>
<keyword evidence="1" id="KW-0472">Membrane</keyword>
<dbReference type="Pfam" id="PF09955">
    <property type="entry name" value="DUF2189"/>
    <property type="match status" value="1"/>
</dbReference>